<dbReference type="Proteomes" id="UP000191448">
    <property type="component" value="Unassembled WGS sequence"/>
</dbReference>
<name>A0A1V4SWU4_9CLOT</name>
<sequence length="75" mass="8769">MFIVYSKQNGKIKTVASGNNYKSIKDLFPAEYEDYELIYDCLNTDDDPLILNNPSMFVIKNRNVVLNKNLNKYQE</sequence>
<proteinExistence type="predicted"/>
<gene>
    <name evidence="1" type="ORF">CLTHE_14630</name>
</gene>
<reference evidence="1 2" key="1">
    <citation type="submission" date="2016-02" db="EMBL/GenBank/DDBJ databases">
        <title>Genome sequence of Clostridium thermobutyricum DSM 4928.</title>
        <authorList>
            <person name="Poehlein A."/>
            <person name="Daniel R."/>
        </authorList>
    </citation>
    <scope>NUCLEOTIDE SEQUENCE [LARGE SCALE GENOMIC DNA]</scope>
    <source>
        <strain evidence="1 2">DSM 4928</strain>
    </source>
</reference>
<dbReference type="RefSeq" id="WP_080022668.1">
    <property type="nucleotide sequence ID" value="NZ_LTAY01000037.1"/>
</dbReference>
<evidence type="ECO:0000313" key="2">
    <source>
        <dbReference type="Proteomes" id="UP000191448"/>
    </source>
</evidence>
<organism evidence="1 2">
    <name type="scientific">Clostridium thermobutyricum DSM 4928</name>
    <dbReference type="NCBI Taxonomy" id="1121339"/>
    <lineage>
        <taxon>Bacteria</taxon>
        <taxon>Bacillati</taxon>
        <taxon>Bacillota</taxon>
        <taxon>Clostridia</taxon>
        <taxon>Eubacteriales</taxon>
        <taxon>Clostridiaceae</taxon>
        <taxon>Clostridium</taxon>
    </lineage>
</organism>
<protein>
    <submittedName>
        <fullName evidence="1">Uncharacterized protein</fullName>
    </submittedName>
</protein>
<evidence type="ECO:0000313" key="1">
    <source>
        <dbReference type="EMBL" id="OPX47892.1"/>
    </source>
</evidence>
<dbReference type="EMBL" id="LTAY01000037">
    <property type="protein sequence ID" value="OPX47892.1"/>
    <property type="molecule type" value="Genomic_DNA"/>
</dbReference>
<dbReference type="AlphaFoldDB" id="A0A1V4SWU4"/>
<comment type="caution">
    <text evidence="1">The sequence shown here is derived from an EMBL/GenBank/DDBJ whole genome shotgun (WGS) entry which is preliminary data.</text>
</comment>
<accession>A0A1V4SWU4</accession>